<dbReference type="Proteomes" id="UP000759537">
    <property type="component" value="Unassembled WGS sequence"/>
</dbReference>
<name>A0A9P5MP77_9AGAM</name>
<dbReference type="AlphaFoldDB" id="A0A9P5MP77"/>
<dbReference type="InterPro" id="IPR046700">
    <property type="entry name" value="DUF6570"/>
</dbReference>
<evidence type="ECO:0000313" key="2">
    <source>
        <dbReference type="EMBL" id="KAF8470335.1"/>
    </source>
</evidence>
<evidence type="ECO:0000313" key="3">
    <source>
        <dbReference type="Proteomes" id="UP000759537"/>
    </source>
</evidence>
<comment type="caution">
    <text evidence="2">The sequence shown here is derived from an EMBL/GenBank/DDBJ whole genome shotgun (WGS) entry which is preliminary data.</text>
</comment>
<reference evidence="2" key="2">
    <citation type="journal article" date="2020" name="Nat. Commun.">
        <title>Large-scale genome sequencing of mycorrhizal fungi provides insights into the early evolution of symbiotic traits.</title>
        <authorList>
            <person name="Miyauchi S."/>
            <person name="Kiss E."/>
            <person name="Kuo A."/>
            <person name="Drula E."/>
            <person name="Kohler A."/>
            <person name="Sanchez-Garcia M."/>
            <person name="Morin E."/>
            <person name="Andreopoulos B."/>
            <person name="Barry K.W."/>
            <person name="Bonito G."/>
            <person name="Buee M."/>
            <person name="Carver A."/>
            <person name="Chen C."/>
            <person name="Cichocki N."/>
            <person name="Clum A."/>
            <person name="Culley D."/>
            <person name="Crous P.W."/>
            <person name="Fauchery L."/>
            <person name="Girlanda M."/>
            <person name="Hayes R.D."/>
            <person name="Keri Z."/>
            <person name="LaButti K."/>
            <person name="Lipzen A."/>
            <person name="Lombard V."/>
            <person name="Magnuson J."/>
            <person name="Maillard F."/>
            <person name="Murat C."/>
            <person name="Nolan M."/>
            <person name="Ohm R.A."/>
            <person name="Pangilinan J."/>
            <person name="Pereira M.F."/>
            <person name="Perotto S."/>
            <person name="Peter M."/>
            <person name="Pfister S."/>
            <person name="Riley R."/>
            <person name="Sitrit Y."/>
            <person name="Stielow J.B."/>
            <person name="Szollosi G."/>
            <person name="Zifcakova L."/>
            <person name="Stursova M."/>
            <person name="Spatafora J.W."/>
            <person name="Tedersoo L."/>
            <person name="Vaario L.M."/>
            <person name="Yamada A."/>
            <person name="Yan M."/>
            <person name="Wang P."/>
            <person name="Xu J."/>
            <person name="Bruns T."/>
            <person name="Baldrian P."/>
            <person name="Vilgalys R."/>
            <person name="Dunand C."/>
            <person name="Henrissat B."/>
            <person name="Grigoriev I.V."/>
            <person name="Hibbett D."/>
            <person name="Nagy L.G."/>
            <person name="Martin F.M."/>
        </authorList>
    </citation>
    <scope>NUCLEOTIDE SEQUENCE</scope>
    <source>
        <strain evidence="2">Prilba</strain>
    </source>
</reference>
<proteinExistence type="predicted"/>
<dbReference type="EMBL" id="WHVB01000026">
    <property type="protein sequence ID" value="KAF8470335.1"/>
    <property type="molecule type" value="Genomic_DNA"/>
</dbReference>
<keyword evidence="3" id="KW-1185">Reference proteome</keyword>
<accession>A0A9P5MP77</accession>
<gene>
    <name evidence="2" type="ORF">DFH94DRAFT_697099</name>
</gene>
<feature type="domain" description="DUF6570" evidence="1">
    <location>
        <begin position="4"/>
        <end position="75"/>
    </location>
</feature>
<sequence length="294" mass="32644">MANPGDIPFALHHILQDITQMEEMLCALASPCFLMWVAKGSQYKSHGNVITFSQNVANLCTTLPHLPQQLNILVHNLYYANVTIRPYNTIDLPDNANILQQLPVVNIPTAPSRDDVATPVDADEHPTNQLEAAFVPDELALEQNLFVSGIVPGVTEADAVHAGPALSEYTTEGLFSMAFPSLFPLGKADFTLPCIKKLALHEWVRHLIHYKDSHFVTHPCFCFFALNLIFRHCAMQQGKFLFLQDIADHSMTVGELKTALSSDHSTNLASNIVHCVKAVRGTRAYWFVEAAGYY</sequence>
<reference evidence="2" key="1">
    <citation type="submission" date="2019-10" db="EMBL/GenBank/DDBJ databases">
        <authorList>
            <consortium name="DOE Joint Genome Institute"/>
            <person name="Kuo A."/>
            <person name="Miyauchi S."/>
            <person name="Kiss E."/>
            <person name="Drula E."/>
            <person name="Kohler A."/>
            <person name="Sanchez-Garcia M."/>
            <person name="Andreopoulos B."/>
            <person name="Barry K.W."/>
            <person name="Bonito G."/>
            <person name="Buee M."/>
            <person name="Carver A."/>
            <person name="Chen C."/>
            <person name="Cichocki N."/>
            <person name="Clum A."/>
            <person name="Culley D."/>
            <person name="Crous P.W."/>
            <person name="Fauchery L."/>
            <person name="Girlanda M."/>
            <person name="Hayes R."/>
            <person name="Keri Z."/>
            <person name="LaButti K."/>
            <person name="Lipzen A."/>
            <person name="Lombard V."/>
            <person name="Magnuson J."/>
            <person name="Maillard F."/>
            <person name="Morin E."/>
            <person name="Murat C."/>
            <person name="Nolan M."/>
            <person name="Ohm R."/>
            <person name="Pangilinan J."/>
            <person name="Pereira M."/>
            <person name="Perotto S."/>
            <person name="Peter M."/>
            <person name="Riley R."/>
            <person name="Sitrit Y."/>
            <person name="Stielow B."/>
            <person name="Szollosi G."/>
            <person name="Zifcakova L."/>
            <person name="Stursova M."/>
            <person name="Spatafora J.W."/>
            <person name="Tedersoo L."/>
            <person name="Vaario L.-M."/>
            <person name="Yamada A."/>
            <person name="Yan M."/>
            <person name="Wang P."/>
            <person name="Xu J."/>
            <person name="Bruns T."/>
            <person name="Baldrian P."/>
            <person name="Vilgalys R."/>
            <person name="Henrissat B."/>
            <person name="Grigoriev I.V."/>
            <person name="Hibbett D."/>
            <person name="Nagy L.G."/>
            <person name="Martin F.M."/>
        </authorList>
    </citation>
    <scope>NUCLEOTIDE SEQUENCE</scope>
    <source>
        <strain evidence="2">Prilba</strain>
    </source>
</reference>
<evidence type="ECO:0000259" key="1">
    <source>
        <dbReference type="Pfam" id="PF20209"/>
    </source>
</evidence>
<organism evidence="2 3">
    <name type="scientific">Russula ochroleuca</name>
    <dbReference type="NCBI Taxonomy" id="152965"/>
    <lineage>
        <taxon>Eukaryota</taxon>
        <taxon>Fungi</taxon>
        <taxon>Dikarya</taxon>
        <taxon>Basidiomycota</taxon>
        <taxon>Agaricomycotina</taxon>
        <taxon>Agaricomycetes</taxon>
        <taxon>Russulales</taxon>
        <taxon>Russulaceae</taxon>
        <taxon>Russula</taxon>
    </lineage>
</organism>
<dbReference type="OrthoDB" id="432234at2759"/>
<dbReference type="Pfam" id="PF20209">
    <property type="entry name" value="DUF6570"/>
    <property type="match status" value="1"/>
</dbReference>
<protein>
    <recommendedName>
        <fullName evidence="1">DUF6570 domain-containing protein</fullName>
    </recommendedName>
</protein>